<reference evidence="7 8" key="2">
    <citation type="submission" date="2018-11" db="EMBL/GenBank/DDBJ databases">
        <authorList>
            <consortium name="Pathogen Informatics"/>
        </authorList>
    </citation>
    <scope>NUCLEOTIDE SEQUENCE [LARGE SCALE GENOMIC DNA]</scope>
</reference>
<keyword evidence="8" id="KW-1185">Reference proteome</keyword>
<feature type="compositionally biased region" description="Polar residues" evidence="6">
    <location>
        <begin position="906"/>
        <end position="915"/>
    </location>
</feature>
<evidence type="ECO:0000313" key="8">
    <source>
        <dbReference type="Proteomes" id="UP000267096"/>
    </source>
</evidence>
<keyword evidence="2" id="KW-0963">Cytoplasm</keyword>
<dbReference type="GO" id="GO:0005813">
    <property type="term" value="C:centrosome"/>
    <property type="evidence" value="ECO:0007669"/>
    <property type="project" value="UniProtKB-SubCell"/>
</dbReference>
<dbReference type="SUPFAM" id="SSF47473">
    <property type="entry name" value="EF-hand"/>
    <property type="match status" value="1"/>
</dbReference>
<feature type="compositionally biased region" description="Polar residues" evidence="6">
    <location>
        <begin position="922"/>
        <end position="932"/>
    </location>
</feature>
<dbReference type="AlphaFoldDB" id="A0A0M3JUB3"/>
<reference evidence="9" key="1">
    <citation type="submission" date="2017-02" db="UniProtKB">
        <authorList>
            <consortium name="WormBaseParasite"/>
        </authorList>
    </citation>
    <scope>IDENTIFICATION</scope>
</reference>
<evidence type="ECO:0000256" key="1">
    <source>
        <dbReference type="ARBA" id="ARBA00004300"/>
    </source>
</evidence>
<evidence type="ECO:0000256" key="6">
    <source>
        <dbReference type="SAM" id="MobiDB-lite"/>
    </source>
</evidence>
<feature type="compositionally biased region" description="Polar residues" evidence="6">
    <location>
        <begin position="508"/>
        <end position="521"/>
    </location>
</feature>
<dbReference type="PANTHER" id="PTHR18905:SF13">
    <property type="entry name" value="NON-CENTROSOMAL MICROTUBULE ARRAY"/>
    <property type="match status" value="1"/>
</dbReference>
<dbReference type="InterPro" id="IPR011992">
    <property type="entry name" value="EF-hand-dom_pair"/>
</dbReference>
<accession>A0A0M3JUB3</accession>
<comment type="subcellular location">
    <subcellularLocation>
        <location evidence="1">Cytoplasm</location>
        <location evidence="1">Cytoskeleton</location>
        <location evidence="1">Microtubule organizing center</location>
        <location evidence="1">Centrosome</location>
    </subcellularLocation>
</comment>
<dbReference type="OrthoDB" id="5799458at2759"/>
<evidence type="ECO:0000256" key="3">
    <source>
        <dbReference type="ARBA" id="ARBA00022553"/>
    </source>
</evidence>
<keyword evidence="5" id="KW-0175">Coiled coil</keyword>
<evidence type="ECO:0000256" key="2">
    <source>
        <dbReference type="ARBA" id="ARBA00022490"/>
    </source>
</evidence>
<feature type="region of interest" description="Disordered" evidence="6">
    <location>
        <begin position="906"/>
        <end position="932"/>
    </location>
</feature>
<proteinExistence type="predicted"/>
<dbReference type="Proteomes" id="UP000267096">
    <property type="component" value="Unassembled WGS sequence"/>
</dbReference>
<evidence type="ECO:0000256" key="5">
    <source>
        <dbReference type="SAM" id="Coils"/>
    </source>
</evidence>
<sequence>MSIVATLDDDNVHVKELNRLFLGCANEGENYLDEDGLHTLCAKLNLTPFADAIVERVLCGYRVVDFQAFKDRFVQLLPEIIDVSTSSETLERNCETTLNNLGINNGHLALTRYKTRLLCENTSELNRLSVVDINTLFDRADTSGIGEITLSAFISQYYLFKKINKSNPTDIDFINDSFVSSVNLTIDSQGLLEHWASCGISIEQGLTVLKRQLSEFATTQTASTVVRVALLSLHAFIDHLRLVINVSWKLIYHRCMVREGECRAEHLHKQLQLANQRRTLLIEELENNQLSIEEGYEQRIRETEERYRTRVSQMEDRFRVEKKELMNELTQAEEELSRVRQSECASRNRLQLVERQCERLNDETRELSETIQQIEELNRKLKIELNKNIISKRNFNDDRIPNVMWKNRVELLLAHNKRLRDKVDELMNSDRKKHLSIRGVDPLYMRWTSAFRSQLIAIRKRRMARINNDTLSEMESEPESIFVRSRKRRLLKIRERKRRHERVAHPIGSSSSSNDTTTAGVNGSGALKENNTHLQLLQKTLTEKELKSLLGSSSSTTAAASASIDCTNRKVMKVMMQNDECEQIRRIKDEEISKLKEEHRKEIIALKLSTNKSLADALNDQQRQITQSFEKERRQFEIKLASERNSLERKFAEEKMKLISRLQQEFEQELARLRAPPPPLSVASASDDSRNYKRQIEQLESSLRGQRNGYEKKLAELKEKYRIELNLFRSLLKPTDSSPSSFIALIEKYRNSDVLPTSTRRFLDIEEKMERKEDAGVNLLNVEKAKTKQLATFSLPMSDSKLATISSSSSVSVSKQQSSNKSRCERCELVDSKLKSVYSALTEDNAVQRIESGIEDVGSSADSLIEEKALLKNENQKLKGRLELAKERLTELRLFLSLNGGASSKQFSNHHQNLDNTDEANHSNPSSATTTATVQADQITELFSSSSPHPSYFASCSSCAASAISQHHNKQQPTSYRYYRYHAGLGGSENSELRFSRREQRTRIMRASRRHCERLQMDNAILNARLIESRQLMKTIVASYGRQLDETSRLGKLLQLIYTSPSPSLKSLDKA</sequence>
<feature type="region of interest" description="Disordered" evidence="6">
    <location>
        <begin position="499"/>
        <end position="526"/>
    </location>
</feature>
<feature type="coiled-coil region" evidence="5">
    <location>
        <begin position="649"/>
        <end position="727"/>
    </location>
</feature>
<organism evidence="9">
    <name type="scientific">Anisakis simplex</name>
    <name type="common">Herring worm</name>
    <dbReference type="NCBI Taxonomy" id="6269"/>
    <lineage>
        <taxon>Eukaryota</taxon>
        <taxon>Metazoa</taxon>
        <taxon>Ecdysozoa</taxon>
        <taxon>Nematoda</taxon>
        <taxon>Chromadorea</taxon>
        <taxon>Rhabditida</taxon>
        <taxon>Spirurina</taxon>
        <taxon>Ascaridomorpha</taxon>
        <taxon>Ascaridoidea</taxon>
        <taxon>Anisakidae</taxon>
        <taxon>Anisakis</taxon>
        <taxon>Anisakis simplex complex</taxon>
    </lineage>
</organism>
<name>A0A0M3JUB3_ANISI</name>
<dbReference type="EMBL" id="UYRR01031050">
    <property type="protein sequence ID" value="VDK44610.1"/>
    <property type="molecule type" value="Genomic_DNA"/>
</dbReference>
<keyword evidence="4" id="KW-0206">Cytoskeleton</keyword>
<dbReference type="WBParaSite" id="ASIM_0001175801-mRNA-1">
    <property type="protein sequence ID" value="ASIM_0001175801-mRNA-1"/>
    <property type="gene ID" value="ASIM_0001175801"/>
</dbReference>
<dbReference type="GO" id="GO:0034454">
    <property type="term" value="P:microtubule anchoring at centrosome"/>
    <property type="evidence" value="ECO:0007669"/>
    <property type="project" value="TreeGrafter"/>
</dbReference>
<gene>
    <name evidence="7" type="ORF">ASIM_LOCUS11224</name>
</gene>
<feature type="coiled-coil region" evidence="5">
    <location>
        <begin position="861"/>
        <end position="888"/>
    </location>
</feature>
<evidence type="ECO:0000313" key="9">
    <source>
        <dbReference type="WBParaSite" id="ASIM_0001175801-mRNA-1"/>
    </source>
</evidence>
<dbReference type="PANTHER" id="PTHR18905">
    <property type="entry name" value="NINEIN"/>
    <property type="match status" value="1"/>
</dbReference>
<protein>
    <submittedName>
        <fullName evidence="9">LisH domain-containing protein</fullName>
    </submittedName>
</protein>
<evidence type="ECO:0000256" key="4">
    <source>
        <dbReference type="ARBA" id="ARBA00023212"/>
    </source>
</evidence>
<keyword evidence="3" id="KW-0597">Phosphoprotein</keyword>
<feature type="coiled-coil region" evidence="5">
    <location>
        <begin position="315"/>
        <end position="429"/>
    </location>
</feature>
<evidence type="ECO:0000313" key="7">
    <source>
        <dbReference type="EMBL" id="VDK44610.1"/>
    </source>
</evidence>